<dbReference type="Gene3D" id="3.90.79.10">
    <property type="entry name" value="Nucleoside Triphosphate Pyrophosphohydrolase"/>
    <property type="match status" value="1"/>
</dbReference>
<dbReference type="AlphaFoldDB" id="A0A0N0E4D5"/>
<evidence type="ECO:0000256" key="4">
    <source>
        <dbReference type="ARBA" id="ARBA00016377"/>
    </source>
</evidence>
<dbReference type="InterPro" id="IPR015797">
    <property type="entry name" value="NUDIX_hydrolase-like_dom_sf"/>
</dbReference>
<evidence type="ECO:0000256" key="7">
    <source>
        <dbReference type="ARBA" id="ARBA00032272"/>
    </source>
</evidence>
<dbReference type="CDD" id="cd03424">
    <property type="entry name" value="NUDIX_ADPRase_Nudt5_UGPPase_Nudt14"/>
    <property type="match status" value="1"/>
</dbReference>
<keyword evidence="11" id="KW-1185">Reference proteome</keyword>
<evidence type="ECO:0000313" key="10">
    <source>
        <dbReference type="EMBL" id="KPA91155.1"/>
    </source>
</evidence>
<dbReference type="SUPFAM" id="SSF55811">
    <property type="entry name" value="Nudix"/>
    <property type="match status" value="1"/>
</dbReference>
<dbReference type="RefSeq" id="WP_054062573.1">
    <property type="nucleotide sequence ID" value="NZ_JSYZ01000007.1"/>
</dbReference>
<feature type="domain" description="Nudix hydrolase" evidence="9">
    <location>
        <begin position="28"/>
        <end position="158"/>
    </location>
</feature>
<name>A0A0N0E4D5_9PSED</name>
<comment type="catalytic activity">
    <reaction evidence="1">
        <text>GDP-alpha-D-mannose + H2O = alpha-D-mannose 1-phosphate + GMP + 2 H(+)</text>
        <dbReference type="Rhea" id="RHEA:27978"/>
        <dbReference type="ChEBI" id="CHEBI:15377"/>
        <dbReference type="ChEBI" id="CHEBI:15378"/>
        <dbReference type="ChEBI" id="CHEBI:57527"/>
        <dbReference type="ChEBI" id="CHEBI:58115"/>
        <dbReference type="ChEBI" id="CHEBI:58409"/>
    </reaction>
</comment>
<dbReference type="InterPro" id="IPR020476">
    <property type="entry name" value="Nudix_hydrolase"/>
</dbReference>
<protein>
    <recommendedName>
        <fullName evidence="4">GDP-mannose pyrophosphatase</fullName>
    </recommendedName>
    <alternativeName>
        <fullName evidence="6">GDP-mannose hydrolase</fullName>
    </alternativeName>
    <alternativeName>
        <fullName evidence="7">GDPMK</fullName>
    </alternativeName>
</protein>
<evidence type="ECO:0000313" key="11">
    <source>
        <dbReference type="Proteomes" id="UP000037931"/>
    </source>
</evidence>
<dbReference type="InterPro" id="IPR000086">
    <property type="entry name" value="NUDIX_hydrolase_dom"/>
</dbReference>
<evidence type="ECO:0000256" key="3">
    <source>
        <dbReference type="ARBA" id="ARBA00007275"/>
    </source>
</evidence>
<organism evidence="10 11">
    <name type="scientific">Pseudomonas asplenii</name>
    <dbReference type="NCBI Taxonomy" id="53407"/>
    <lineage>
        <taxon>Bacteria</taxon>
        <taxon>Pseudomonadati</taxon>
        <taxon>Pseudomonadota</taxon>
        <taxon>Gammaproteobacteria</taxon>
        <taxon>Pseudomonadales</taxon>
        <taxon>Pseudomonadaceae</taxon>
        <taxon>Pseudomonas</taxon>
    </lineage>
</organism>
<evidence type="ECO:0000256" key="6">
    <source>
        <dbReference type="ARBA" id="ARBA00032162"/>
    </source>
</evidence>
<dbReference type="GO" id="GO:0016462">
    <property type="term" value="F:pyrophosphatase activity"/>
    <property type="evidence" value="ECO:0007669"/>
    <property type="project" value="UniProtKB-ARBA"/>
</dbReference>
<evidence type="ECO:0000256" key="8">
    <source>
        <dbReference type="RuleBase" id="RU003476"/>
    </source>
</evidence>
<dbReference type="STRING" id="50340.PF66_02036"/>
<evidence type="ECO:0000256" key="5">
    <source>
        <dbReference type="ARBA" id="ARBA00022801"/>
    </source>
</evidence>
<evidence type="ECO:0000259" key="9">
    <source>
        <dbReference type="PROSITE" id="PS51462"/>
    </source>
</evidence>
<gene>
    <name evidence="10" type="ORF">PF66_02036</name>
</gene>
<sequence length="171" mass="18229">MKPDTESECLLHTPYFDVVKQGGYFIVKERQAINGVVAIPVMPDGRLMLAVLQRRAIGAQSIEFPRGAIDPGETARDAAARELLEETGWPARNVTELGLLHSNTSLIASAVAVCKVDIEGAASESTDGEVDKVLFVTRQELMAMIAAGRITDGHTLSAAMMLVAQAPGPTL</sequence>
<accession>A0A0N0E4D5</accession>
<comment type="cofactor">
    <cofactor evidence="2">
        <name>Mg(2+)</name>
        <dbReference type="ChEBI" id="CHEBI:18420"/>
    </cofactor>
</comment>
<evidence type="ECO:0000256" key="1">
    <source>
        <dbReference type="ARBA" id="ARBA00000847"/>
    </source>
</evidence>
<comment type="caution">
    <text evidence="10">The sequence shown here is derived from an EMBL/GenBank/DDBJ whole genome shotgun (WGS) entry which is preliminary data.</text>
</comment>
<dbReference type="PATRIC" id="fig|50340.43.peg.5398"/>
<dbReference type="Proteomes" id="UP000037931">
    <property type="component" value="Unassembled WGS sequence"/>
</dbReference>
<dbReference type="PROSITE" id="PS51462">
    <property type="entry name" value="NUDIX"/>
    <property type="match status" value="1"/>
</dbReference>
<dbReference type="PRINTS" id="PR00502">
    <property type="entry name" value="NUDIXFAMILY"/>
</dbReference>
<reference evidence="10 11" key="1">
    <citation type="journal article" date="2015" name="PLoS ONE">
        <title>Rice-Infecting Pseudomonas Genomes Are Highly Accessorized and Harbor Multiple Putative Virulence Mechanisms to Cause Sheath Brown Rot.</title>
        <authorList>
            <person name="Quibod I.L."/>
            <person name="Grande G."/>
            <person name="Oreiro E.G."/>
            <person name="Borja F.N."/>
            <person name="Dossa G.S."/>
            <person name="Mauleon R."/>
            <person name="Cruz C.V."/>
            <person name="Oliva R."/>
        </authorList>
    </citation>
    <scope>NUCLEOTIDE SEQUENCE [LARGE SCALE GENOMIC DNA]</scope>
    <source>
        <strain evidence="10 11">IRRI 6609</strain>
    </source>
</reference>
<dbReference type="PANTHER" id="PTHR11839:SF18">
    <property type="entry name" value="NUDIX HYDROLASE DOMAIN-CONTAINING PROTEIN"/>
    <property type="match status" value="1"/>
</dbReference>
<dbReference type="OrthoDB" id="9791228at2"/>
<dbReference type="PANTHER" id="PTHR11839">
    <property type="entry name" value="UDP/ADP-SUGAR PYROPHOSPHATASE"/>
    <property type="match status" value="1"/>
</dbReference>
<evidence type="ECO:0000256" key="2">
    <source>
        <dbReference type="ARBA" id="ARBA00001946"/>
    </source>
</evidence>
<proteinExistence type="inferred from homology"/>
<dbReference type="GO" id="GO:0006753">
    <property type="term" value="P:nucleoside phosphate metabolic process"/>
    <property type="evidence" value="ECO:0007669"/>
    <property type="project" value="TreeGrafter"/>
</dbReference>
<comment type="similarity">
    <text evidence="3">Belongs to the Nudix hydrolase family. NudK subfamily.</text>
</comment>
<dbReference type="EMBL" id="JSYZ01000007">
    <property type="protein sequence ID" value="KPA91155.1"/>
    <property type="molecule type" value="Genomic_DNA"/>
</dbReference>
<dbReference type="GO" id="GO:0019693">
    <property type="term" value="P:ribose phosphate metabolic process"/>
    <property type="evidence" value="ECO:0007669"/>
    <property type="project" value="TreeGrafter"/>
</dbReference>
<keyword evidence="5 8" id="KW-0378">Hydrolase</keyword>
<dbReference type="Pfam" id="PF00293">
    <property type="entry name" value="NUDIX"/>
    <property type="match status" value="1"/>
</dbReference>
<dbReference type="InterPro" id="IPR020084">
    <property type="entry name" value="NUDIX_hydrolase_CS"/>
</dbReference>
<dbReference type="PROSITE" id="PS00893">
    <property type="entry name" value="NUDIX_BOX"/>
    <property type="match status" value="1"/>
</dbReference>